<dbReference type="InterPro" id="IPR027417">
    <property type="entry name" value="P-loop_NTPase"/>
</dbReference>
<dbReference type="PROSITE" id="PS50893">
    <property type="entry name" value="ABC_TRANSPORTER_2"/>
    <property type="match status" value="1"/>
</dbReference>
<dbReference type="GO" id="GO:0016887">
    <property type="term" value="F:ATP hydrolysis activity"/>
    <property type="evidence" value="ECO:0007669"/>
    <property type="project" value="InterPro"/>
</dbReference>
<evidence type="ECO:0000313" key="7">
    <source>
        <dbReference type="EMBL" id="NYG57711.1"/>
    </source>
</evidence>
<dbReference type="InterPro" id="IPR003439">
    <property type="entry name" value="ABC_transporter-like_ATP-bd"/>
</dbReference>
<keyword evidence="8" id="KW-1185">Reference proteome</keyword>
<dbReference type="GO" id="GO:0005886">
    <property type="term" value="C:plasma membrane"/>
    <property type="evidence" value="ECO:0007669"/>
    <property type="project" value="UniProtKB-SubCell"/>
</dbReference>
<dbReference type="Proteomes" id="UP000540656">
    <property type="component" value="Unassembled WGS sequence"/>
</dbReference>
<proteinExistence type="predicted"/>
<dbReference type="Gene3D" id="3.40.50.300">
    <property type="entry name" value="P-loop containing nucleotide triphosphate hydrolases"/>
    <property type="match status" value="1"/>
</dbReference>
<dbReference type="AlphaFoldDB" id="A0A7Y9RW25"/>
<dbReference type="InterPro" id="IPR003593">
    <property type="entry name" value="AAA+_ATPase"/>
</dbReference>
<protein>
    <submittedName>
        <fullName evidence="7">ABC-2 type transport system ATP-binding protein</fullName>
    </submittedName>
</protein>
<evidence type="ECO:0000256" key="5">
    <source>
        <dbReference type="ARBA" id="ARBA00023251"/>
    </source>
</evidence>
<evidence type="ECO:0000256" key="4">
    <source>
        <dbReference type="ARBA" id="ARBA00022840"/>
    </source>
</evidence>
<keyword evidence="2" id="KW-0813">Transport</keyword>
<sequence length="320" mass="35214">MTDLIEVTDLARTFTVRRKAGRLRRTTTSVDAVRDLSFSVAAGEMVGYIGPNGAGKSTTIKMLTGILVPSTGQVRVAGLDPSRRRTELARRIGVVFGQRTTLWWDLPLRDSFELLHKIYRTEPARHRENLAEFLDLLDLEDLLDTPVRQLSLGQRMRGDIVAALLHDPEILYLDEPTIGLDVVSKGRLREFLRALNEHRGTTLMLTTHDLQDIEALCDRVIVIDHGTAIFDGSLVDLHARGGSHRTLVVDLVDEAAPIQVPGAEVVRVEGPRQWLSFPPGTSAAPIVAAVAAAYDVADLSIREPDIEDVIRTLYAGAPPV</sequence>
<dbReference type="GO" id="GO:0005524">
    <property type="term" value="F:ATP binding"/>
    <property type="evidence" value="ECO:0007669"/>
    <property type="project" value="UniProtKB-KW"/>
</dbReference>
<keyword evidence="3" id="KW-0547">Nucleotide-binding</keyword>
<feature type="domain" description="ABC transporter" evidence="6">
    <location>
        <begin position="5"/>
        <end position="250"/>
    </location>
</feature>
<evidence type="ECO:0000256" key="3">
    <source>
        <dbReference type="ARBA" id="ARBA00022741"/>
    </source>
</evidence>
<dbReference type="PANTHER" id="PTHR42711">
    <property type="entry name" value="ABC TRANSPORTER ATP-BINDING PROTEIN"/>
    <property type="match status" value="1"/>
</dbReference>
<evidence type="ECO:0000259" key="6">
    <source>
        <dbReference type="PROSITE" id="PS50893"/>
    </source>
</evidence>
<accession>A0A7Y9RW25</accession>
<gene>
    <name evidence="7" type="ORF">BJ980_000634</name>
</gene>
<name>A0A7Y9RW25_9ACTN</name>
<dbReference type="SMART" id="SM00382">
    <property type="entry name" value="AAA"/>
    <property type="match status" value="1"/>
</dbReference>
<dbReference type="PANTHER" id="PTHR42711:SF1">
    <property type="entry name" value="ABC-TRANSPORT PROTEIN, ATP-BINDING COMPONENT"/>
    <property type="match status" value="1"/>
</dbReference>
<dbReference type="InterPro" id="IPR050763">
    <property type="entry name" value="ABC_transporter_ATP-binding"/>
</dbReference>
<keyword evidence="4 7" id="KW-0067">ATP-binding</keyword>
<evidence type="ECO:0000313" key="8">
    <source>
        <dbReference type="Proteomes" id="UP000540656"/>
    </source>
</evidence>
<dbReference type="RefSeq" id="WP_179500946.1">
    <property type="nucleotide sequence ID" value="NZ_JACCAA010000001.1"/>
</dbReference>
<comment type="caution">
    <text evidence="7">The sequence shown here is derived from an EMBL/GenBank/DDBJ whole genome shotgun (WGS) entry which is preliminary data.</text>
</comment>
<dbReference type="GO" id="GO:0046677">
    <property type="term" value="P:response to antibiotic"/>
    <property type="evidence" value="ECO:0007669"/>
    <property type="project" value="UniProtKB-KW"/>
</dbReference>
<keyword evidence="5" id="KW-0046">Antibiotic resistance</keyword>
<dbReference type="Pfam" id="PF00005">
    <property type="entry name" value="ABC_tran"/>
    <property type="match status" value="1"/>
</dbReference>
<evidence type="ECO:0000256" key="2">
    <source>
        <dbReference type="ARBA" id="ARBA00022448"/>
    </source>
</evidence>
<dbReference type="SUPFAM" id="SSF52540">
    <property type="entry name" value="P-loop containing nucleoside triphosphate hydrolases"/>
    <property type="match status" value="1"/>
</dbReference>
<dbReference type="EMBL" id="JACCAA010000001">
    <property type="protein sequence ID" value="NYG57711.1"/>
    <property type="molecule type" value="Genomic_DNA"/>
</dbReference>
<evidence type="ECO:0000256" key="1">
    <source>
        <dbReference type="ARBA" id="ARBA00004202"/>
    </source>
</evidence>
<reference evidence="7 8" key="1">
    <citation type="submission" date="2020-07" db="EMBL/GenBank/DDBJ databases">
        <title>Sequencing the genomes of 1000 actinobacteria strains.</title>
        <authorList>
            <person name="Klenk H.-P."/>
        </authorList>
    </citation>
    <scope>NUCLEOTIDE SEQUENCE [LARGE SCALE GENOMIC DNA]</scope>
    <source>
        <strain evidence="7 8">DSM 23819</strain>
    </source>
</reference>
<comment type="subcellular location">
    <subcellularLocation>
        <location evidence="1">Cell membrane</location>
        <topology evidence="1">Peripheral membrane protein</topology>
    </subcellularLocation>
</comment>
<organism evidence="7 8">
    <name type="scientific">Nocardioides daedukensis</name>
    <dbReference type="NCBI Taxonomy" id="634462"/>
    <lineage>
        <taxon>Bacteria</taxon>
        <taxon>Bacillati</taxon>
        <taxon>Actinomycetota</taxon>
        <taxon>Actinomycetes</taxon>
        <taxon>Propionibacteriales</taxon>
        <taxon>Nocardioidaceae</taxon>
        <taxon>Nocardioides</taxon>
    </lineage>
</organism>